<dbReference type="InterPro" id="IPR003903">
    <property type="entry name" value="UIM_dom"/>
</dbReference>
<protein>
    <recommendedName>
        <fullName evidence="3 10">Vacuolar protein sorting-associated protein 27</fullName>
    </recommendedName>
</protein>
<dbReference type="Gene3D" id="1.20.5.1940">
    <property type="match status" value="1"/>
</dbReference>
<accession>A0A8H6ZQ20</accession>
<dbReference type="SUPFAM" id="SSF48464">
    <property type="entry name" value="ENTH/VHS domain"/>
    <property type="match status" value="1"/>
</dbReference>
<feature type="compositionally biased region" description="Pro residues" evidence="12">
    <location>
        <begin position="479"/>
        <end position="489"/>
    </location>
</feature>
<evidence type="ECO:0000256" key="2">
    <source>
        <dbReference type="ARBA" id="ARBA00008597"/>
    </source>
</evidence>
<dbReference type="Pfam" id="PF01363">
    <property type="entry name" value="FYVE"/>
    <property type="match status" value="1"/>
</dbReference>
<dbReference type="InterPro" id="IPR000306">
    <property type="entry name" value="Znf_FYVE"/>
</dbReference>
<dbReference type="GO" id="GO:0032266">
    <property type="term" value="F:phosphatidylinositol-3-phosphate binding"/>
    <property type="evidence" value="ECO:0007669"/>
    <property type="project" value="TreeGrafter"/>
</dbReference>
<evidence type="ECO:0000256" key="12">
    <source>
        <dbReference type="SAM" id="MobiDB-lite"/>
    </source>
</evidence>
<organism evidence="15 16">
    <name type="scientific">Pleurotus ostreatus</name>
    <name type="common">Oyster mushroom</name>
    <name type="synonym">White-rot fungus</name>
    <dbReference type="NCBI Taxonomy" id="5322"/>
    <lineage>
        <taxon>Eukaryota</taxon>
        <taxon>Fungi</taxon>
        <taxon>Dikarya</taxon>
        <taxon>Basidiomycota</taxon>
        <taxon>Agaricomycotina</taxon>
        <taxon>Agaricomycetes</taxon>
        <taxon>Agaricomycetidae</taxon>
        <taxon>Agaricales</taxon>
        <taxon>Pleurotineae</taxon>
        <taxon>Pleurotaceae</taxon>
        <taxon>Pleurotus</taxon>
    </lineage>
</organism>
<dbReference type="PROSITE" id="PS50179">
    <property type="entry name" value="VHS"/>
    <property type="match status" value="1"/>
</dbReference>
<gene>
    <name evidence="15" type="primary">VPS27</name>
    <name evidence="15" type="ORF">PC9H_009619</name>
</gene>
<keyword evidence="4" id="KW-0479">Metal-binding</keyword>
<dbReference type="InterPro" id="IPR049425">
    <property type="entry name" value="Vps27_GAT-like"/>
</dbReference>
<keyword evidence="6 10" id="KW-0967">Endosome</keyword>
<feature type="compositionally biased region" description="Polar residues" evidence="12">
    <location>
        <begin position="630"/>
        <end position="653"/>
    </location>
</feature>
<dbReference type="Proteomes" id="UP000623687">
    <property type="component" value="Unassembled WGS sequence"/>
</dbReference>
<feature type="compositionally biased region" description="Polar residues" evidence="12">
    <location>
        <begin position="497"/>
        <end position="531"/>
    </location>
</feature>
<dbReference type="InterPro" id="IPR017073">
    <property type="entry name" value="HGS/VPS27"/>
</dbReference>
<comment type="caution">
    <text evidence="15">The sequence shown here is derived from an EMBL/GenBank/DDBJ whole genome shotgun (WGS) entry which is preliminary data.</text>
</comment>
<sequence>MASLTTWLWGTSQLDDAVDKATSELLPAGSEDIALNLEICDQIRSKSIPAKDAMRALKRRLGNKNPNVQLLALGLTDVCVKNGGDLFLSEVASREFMDNLVSILKMPALNLDVRNAILRHVQNWSVAFEGKPSLGYVGQVYKILGQEGYKFPPKDLAVANSAMVDTQTAPEWIDSDVCLRCRTAFSFTNRKHHCRNCGQVFDQACSSKTMPLPHFGITQEVRVCDGCYAKLTKKAERSDKGHKHSSNSKHQHRSVKDLADAELQRAIELSLQETNMGRSGYTPSQPPLSAYSEPPIFERSTQPAAVAEDEDDPDLRAAIEASLREASAPKPSAPVAVETPRAEQSSYELPTGYGSGYTQQQAPYSVDSAPAHPALPAHPKIPNYDLEPLEEDAILTFSQTVEQVQTHGGRDMSRYPAVTELYEKATGLRPKLAMSLDDASRKEEMLTEMHEKLSEAVKLYDQLLTQQISHPRWRSPQPAQVPPYQPPTATPGAPVNGYNQWSPASTSYQPPETSTAQRSPQLSHYQPQYASVSPPSTSSQRQRQWQPTRAVEQPYSVASPSSPQIQQSQATMTVQPTQLTGPSSTLPVSYLPQSPPPIAPPASYQQTMSQAQQTFAPPLPPASSPFVTPQQQLQDTSLVGSPPSLTRHNTASYTPTPPVQQQQRPSMPHTLSRSNTLQPAQQRPQQQRPQHTPQQQQSYVPQQPYTPQQQQPQQMPIQQDSGPQLSQFPVAPTSGPTAYSLYGTSIPSGVAQIEERKEALLIDL</sequence>
<comment type="subunit">
    <text evidence="10">Component of the ESCRT-0 complex composed of HSE1 and VPS27.</text>
</comment>
<dbReference type="Pfam" id="PF00790">
    <property type="entry name" value="VHS"/>
    <property type="match status" value="1"/>
</dbReference>
<dbReference type="InterPro" id="IPR002014">
    <property type="entry name" value="VHS_dom"/>
</dbReference>
<dbReference type="GO" id="GO:0033565">
    <property type="term" value="C:ESCRT-0 complex"/>
    <property type="evidence" value="ECO:0007669"/>
    <property type="project" value="TreeGrafter"/>
</dbReference>
<evidence type="ECO:0000256" key="7">
    <source>
        <dbReference type="ARBA" id="ARBA00022771"/>
    </source>
</evidence>
<feature type="compositionally biased region" description="Polar residues" evidence="12">
    <location>
        <begin position="272"/>
        <end position="283"/>
    </location>
</feature>
<comment type="subcellular location">
    <subcellularLocation>
        <location evidence="1 10">Endosome membrane</location>
        <topology evidence="1 10">Peripheral membrane protein</topology>
        <orientation evidence="1 10">Cytoplasmic side</orientation>
    </subcellularLocation>
</comment>
<feature type="domain" description="VHS" evidence="14">
    <location>
        <begin position="30"/>
        <end position="152"/>
    </location>
</feature>
<dbReference type="GO" id="GO:0043328">
    <property type="term" value="P:protein transport to vacuole involved in ubiquitin-dependent protein catabolic process via the multivesicular body sorting pathway"/>
    <property type="evidence" value="ECO:0007669"/>
    <property type="project" value="TreeGrafter"/>
</dbReference>
<keyword evidence="7 11" id="KW-0863">Zinc-finger</keyword>
<evidence type="ECO:0000256" key="6">
    <source>
        <dbReference type="ARBA" id="ARBA00022753"/>
    </source>
</evidence>
<evidence type="ECO:0000256" key="11">
    <source>
        <dbReference type="PROSITE-ProRule" id="PRU00091"/>
    </source>
</evidence>
<dbReference type="AlphaFoldDB" id="A0A8H6ZQ20"/>
<keyword evidence="9 10" id="KW-0472">Membrane</keyword>
<dbReference type="FunFam" id="3.30.40.10:FF:000161">
    <property type="entry name" value="Vacuolar protein sorting-associated protein 27"/>
    <property type="match status" value="1"/>
</dbReference>
<feature type="compositionally biased region" description="Low complexity" evidence="12">
    <location>
        <begin position="559"/>
        <end position="569"/>
    </location>
</feature>
<evidence type="ECO:0000256" key="1">
    <source>
        <dbReference type="ARBA" id="ARBA00004125"/>
    </source>
</evidence>
<dbReference type="SMART" id="SM00288">
    <property type="entry name" value="VHS"/>
    <property type="match status" value="1"/>
</dbReference>
<feature type="domain" description="FYVE-type" evidence="13">
    <location>
        <begin position="172"/>
        <end position="232"/>
    </location>
</feature>
<dbReference type="PIRSF" id="PIRSF036956">
    <property type="entry name" value="Hrs_Vps27"/>
    <property type="match status" value="1"/>
</dbReference>
<evidence type="ECO:0000256" key="3">
    <source>
        <dbReference type="ARBA" id="ARBA00017753"/>
    </source>
</evidence>
<dbReference type="InterPro" id="IPR017455">
    <property type="entry name" value="Znf_FYVE-rel"/>
</dbReference>
<dbReference type="PANTHER" id="PTHR47794:SF1">
    <property type="entry name" value="VACUOLAR PROTEIN SORTING-ASSOCIATED PROTEIN 27"/>
    <property type="match status" value="1"/>
</dbReference>
<evidence type="ECO:0000313" key="16">
    <source>
        <dbReference type="Proteomes" id="UP000623687"/>
    </source>
</evidence>
<evidence type="ECO:0000259" key="14">
    <source>
        <dbReference type="PROSITE" id="PS50179"/>
    </source>
</evidence>
<evidence type="ECO:0000256" key="8">
    <source>
        <dbReference type="ARBA" id="ARBA00022833"/>
    </source>
</evidence>
<dbReference type="GO" id="GO:0006623">
    <property type="term" value="P:protein targeting to vacuole"/>
    <property type="evidence" value="ECO:0007669"/>
    <property type="project" value="TreeGrafter"/>
</dbReference>
<dbReference type="InterPro" id="IPR011011">
    <property type="entry name" value="Znf_FYVE_PHD"/>
</dbReference>
<dbReference type="SUPFAM" id="SSF57903">
    <property type="entry name" value="FYVE/PHD zinc finger"/>
    <property type="match status" value="1"/>
</dbReference>
<dbReference type="Gene3D" id="6.10.140.100">
    <property type="match status" value="1"/>
</dbReference>
<dbReference type="CDD" id="cd21385">
    <property type="entry name" value="GAT_Vps27"/>
    <property type="match status" value="1"/>
</dbReference>
<evidence type="ECO:0000313" key="15">
    <source>
        <dbReference type="EMBL" id="KAF7424312.1"/>
    </source>
</evidence>
<dbReference type="GO" id="GO:0043130">
    <property type="term" value="F:ubiquitin binding"/>
    <property type="evidence" value="ECO:0007669"/>
    <property type="project" value="InterPro"/>
</dbReference>
<dbReference type="PROSITE" id="PS50330">
    <property type="entry name" value="UIM"/>
    <property type="match status" value="2"/>
</dbReference>
<evidence type="ECO:0000256" key="4">
    <source>
        <dbReference type="ARBA" id="ARBA00022723"/>
    </source>
</evidence>
<dbReference type="PROSITE" id="PS50178">
    <property type="entry name" value="ZF_FYVE"/>
    <property type="match status" value="1"/>
</dbReference>
<keyword evidence="8" id="KW-0862">Zinc</keyword>
<dbReference type="Gene3D" id="3.30.40.10">
    <property type="entry name" value="Zinc/RING finger domain, C3HC4 (zinc finger)"/>
    <property type="match status" value="1"/>
</dbReference>
<dbReference type="InterPro" id="IPR008942">
    <property type="entry name" value="ENTH_VHS"/>
</dbReference>
<keyword evidence="16" id="KW-1185">Reference proteome</keyword>
<name>A0A8H6ZQ20_PLEOS</name>
<feature type="region of interest" description="Disordered" evidence="12">
    <location>
        <begin position="471"/>
        <end position="732"/>
    </location>
</feature>
<proteinExistence type="inferred from homology"/>
<feature type="region of interest" description="Disordered" evidence="12">
    <location>
        <begin position="272"/>
        <end position="295"/>
    </location>
</feature>
<dbReference type="OrthoDB" id="957735at2759"/>
<dbReference type="SMART" id="SM00064">
    <property type="entry name" value="FYVE"/>
    <property type="match status" value="1"/>
</dbReference>
<reference evidence="15" key="1">
    <citation type="submission" date="2019-07" db="EMBL/GenBank/DDBJ databases">
        <authorList>
            <person name="Palmer J.M."/>
        </authorList>
    </citation>
    <scope>NUCLEOTIDE SEQUENCE</scope>
    <source>
        <strain evidence="15">PC9</strain>
    </source>
</reference>
<evidence type="ECO:0000256" key="9">
    <source>
        <dbReference type="ARBA" id="ARBA00023136"/>
    </source>
</evidence>
<evidence type="ECO:0000256" key="5">
    <source>
        <dbReference type="ARBA" id="ARBA00022737"/>
    </source>
</evidence>
<dbReference type="Pfam" id="PF02809">
    <property type="entry name" value="UIM"/>
    <property type="match status" value="2"/>
</dbReference>
<keyword evidence="5" id="KW-0677">Repeat</keyword>
<dbReference type="EMBL" id="JACETU010000007">
    <property type="protein sequence ID" value="KAF7424312.1"/>
    <property type="molecule type" value="Genomic_DNA"/>
</dbReference>
<dbReference type="Pfam" id="PF21356">
    <property type="entry name" value="Vps27_GAT-like"/>
    <property type="match status" value="1"/>
</dbReference>
<dbReference type="VEuPathDB" id="FungiDB:PC9H_009619"/>
<dbReference type="GeneID" id="59379437"/>
<dbReference type="Gene3D" id="1.25.40.90">
    <property type="match status" value="1"/>
</dbReference>
<dbReference type="GO" id="GO:0010008">
    <property type="term" value="C:endosome membrane"/>
    <property type="evidence" value="ECO:0007669"/>
    <property type="project" value="UniProtKB-SubCell"/>
</dbReference>
<feature type="compositionally biased region" description="Basic residues" evidence="12">
    <location>
        <begin position="240"/>
        <end position="253"/>
    </location>
</feature>
<feature type="compositionally biased region" description="Low complexity" evidence="12">
    <location>
        <begin position="533"/>
        <end position="549"/>
    </location>
</feature>
<dbReference type="CDD" id="cd15735">
    <property type="entry name" value="FYVE_spVPS27p_like"/>
    <property type="match status" value="1"/>
</dbReference>
<feature type="compositionally biased region" description="Polar residues" evidence="12">
    <location>
        <begin position="570"/>
        <end position="587"/>
    </location>
</feature>
<feature type="compositionally biased region" description="Low complexity" evidence="12">
    <location>
        <begin position="678"/>
        <end position="719"/>
    </location>
</feature>
<dbReference type="PANTHER" id="PTHR47794">
    <property type="entry name" value="VACUOLAR PROTEIN SORTING-ASSOCIATED PROTEIN 27"/>
    <property type="match status" value="1"/>
</dbReference>
<evidence type="ECO:0000259" key="13">
    <source>
        <dbReference type="PROSITE" id="PS50178"/>
    </source>
</evidence>
<dbReference type="SMART" id="SM00726">
    <property type="entry name" value="UIM"/>
    <property type="match status" value="2"/>
</dbReference>
<comment type="similarity">
    <text evidence="2 10">Belongs to the VPS27 family.</text>
</comment>
<dbReference type="RefSeq" id="XP_036628506.1">
    <property type="nucleotide sequence ID" value="XM_036779117.1"/>
</dbReference>
<comment type="function">
    <text evidence="10">Component of the ESCRT-0 complex which is the sorting receptor for ubiquitinated cargo proteins at the multivesicular body (MVB) and recruits ESCRT-I to the MVB outer membrane.</text>
</comment>
<evidence type="ECO:0000256" key="10">
    <source>
        <dbReference type="PIRNR" id="PIRNR036956"/>
    </source>
</evidence>
<feature type="region of interest" description="Disordered" evidence="12">
    <location>
        <begin position="235"/>
        <end position="256"/>
    </location>
</feature>
<dbReference type="GO" id="GO:0008270">
    <property type="term" value="F:zinc ion binding"/>
    <property type="evidence" value="ECO:0007669"/>
    <property type="project" value="UniProtKB-KW"/>
</dbReference>
<dbReference type="CDD" id="cd16979">
    <property type="entry name" value="VHS_Vps27"/>
    <property type="match status" value="1"/>
</dbReference>
<dbReference type="InterPro" id="IPR013083">
    <property type="entry name" value="Znf_RING/FYVE/PHD"/>
</dbReference>